<accession>A0A3M8SV63</accession>
<evidence type="ECO:0000256" key="1">
    <source>
        <dbReference type="ARBA" id="ARBA00009437"/>
    </source>
</evidence>
<dbReference type="Proteomes" id="UP000267049">
    <property type="component" value="Unassembled WGS sequence"/>
</dbReference>
<dbReference type="PANTHER" id="PTHR30537">
    <property type="entry name" value="HTH-TYPE TRANSCRIPTIONAL REGULATOR"/>
    <property type="match status" value="1"/>
</dbReference>
<dbReference type="PANTHER" id="PTHR30537:SF5">
    <property type="entry name" value="HTH-TYPE TRANSCRIPTIONAL ACTIVATOR TTDR-RELATED"/>
    <property type="match status" value="1"/>
</dbReference>
<dbReference type="Gene3D" id="3.40.190.290">
    <property type="match status" value="1"/>
</dbReference>
<dbReference type="FunFam" id="1.10.10.10:FF:000001">
    <property type="entry name" value="LysR family transcriptional regulator"/>
    <property type="match status" value="1"/>
</dbReference>
<feature type="domain" description="HTH lysR-type" evidence="5">
    <location>
        <begin position="18"/>
        <end position="75"/>
    </location>
</feature>
<keyword evidence="2" id="KW-0805">Transcription regulation</keyword>
<dbReference type="PROSITE" id="PS50931">
    <property type="entry name" value="HTH_LYSR"/>
    <property type="match status" value="1"/>
</dbReference>
<dbReference type="SUPFAM" id="SSF53850">
    <property type="entry name" value="Periplasmic binding protein-like II"/>
    <property type="match status" value="1"/>
</dbReference>
<gene>
    <name evidence="6" type="ORF">EER27_05525</name>
</gene>
<dbReference type="AlphaFoldDB" id="A0A3M8SV63"/>
<organism evidence="6 7">
    <name type="scientific">Montanilutibacter psychrotolerans</name>
    <dbReference type="NCBI Taxonomy" id="1327343"/>
    <lineage>
        <taxon>Bacteria</taxon>
        <taxon>Pseudomonadati</taxon>
        <taxon>Pseudomonadota</taxon>
        <taxon>Gammaproteobacteria</taxon>
        <taxon>Lysobacterales</taxon>
        <taxon>Lysobacteraceae</taxon>
        <taxon>Montanilutibacter</taxon>
    </lineage>
</organism>
<sequence>MNQEAAPSGLAIRNGTLVDVASMAAFVAVINAASFTGAARRLGTSKSVISRRISEMELHLGARLIDRTAARVSPTEVGAVYFVKCVRILESIEAANDFVASSNGGFRGVVRVSVPRFFCARVVAPMLAEFAGRYPDLKVEIDVDERESSLHDTGFDLALRIGRLPDSSMVARTISYSSMWVCASPSYLEAHGTPESPDELEQRDCLVHSSGEMQSGWCLDSAGPRIFRVRERIRSACYFHLLEAAKSGLGLALLPSYVASDLVASGQLKIVLAQCAPRPNPVSIVYPLSRKASQKVQALISFLMERIPNPPPWEGANPERPSGQVTA</sequence>
<protein>
    <submittedName>
        <fullName evidence="6">LysR family transcriptional regulator</fullName>
    </submittedName>
</protein>
<dbReference type="GO" id="GO:0006351">
    <property type="term" value="P:DNA-templated transcription"/>
    <property type="evidence" value="ECO:0007669"/>
    <property type="project" value="TreeGrafter"/>
</dbReference>
<dbReference type="Pfam" id="PF00126">
    <property type="entry name" value="HTH_1"/>
    <property type="match status" value="1"/>
</dbReference>
<dbReference type="RefSeq" id="WP_123087017.1">
    <property type="nucleotide sequence ID" value="NZ_RIBS01000002.1"/>
</dbReference>
<evidence type="ECO:0000313" key="6">
    <source>
        <dbReference type="EMBL" id="RNF85231.1"/>
    </source>
</evidence>
<dbReference type="Gene3D" id="1.10.10.10">
    <property type="entry name" value="Winged helix-like DNA-binding domain superfamily/Winged helix DNA-binding domain"/>
    <property type="match status" value="1"/>
</dbReference>
<dbReference type="GO" id="GO:0043565">
    <property type="term" value="F:sequence-specific DNA binding"/>
    <property type="evidence" value="ECO:0007669"/>
    <property type="project" value="TreeGrafter"/>
</dbReference>
<name>A0A3M8SV63_9GAMM</name>
<dbReference type="InterPro" id="IPR000847">
    <property type="entry name" value="LysR_HTH_N"/>
</dbReference>
<dbReference type="EMBL" id="RIBS01000002">
    <property type="protein sequence ID" value="RNF85231.1"/>
    <property type="molecule type" value="Genomic_DNA"/>
</dbReference>
<dbReference type="InterPro" id="IPR036390">
    <property type="entry name" value="WH_DNA-bd_sf"/>
</dbReference>
<comment type="similarity">
    <text evidence="1">Belongs to the LysR transcriptional regulatory family.</text>
</comment>
<evidence type="ECO:0000259" key="5">
    <source>
        <dbReference type="PROSITE" id="PS50931"/>
    </source>
</evidence>
<evidence type="ECO:0000256" key="4">
    <source>
        <dbReference type="ARBA" id="ARBA00023163"/>
    </source>
</evidence>
<dbReference type="InterPro" id="IPR005119">
    <property type="entry name" value="LysR_subst-bd"/>
</dbReference>
<reference evidence="6 7" key="1">
    <citation type="submission" date="2018-11" db="EMBL/GenBank/DDBJ databases">
        <title>Lysobacter cryohumiis sp. nov., isolated from soil in the Tianshan Mountains, Xinjiang, China.</title>
        <authorList>
            <person name="Luo Y."/>
            <person name="Sheng H."/>
        </authorList>
    </citation>
    <scope>NUCLEOTIDE SEQUENCE [LARGE SCALE GENOMIC DNA]</scope>
    <source>
        <strain evidence="6 7">ZS60</strain>
    </source>
</reference>
<dbReference type="InterPro" id="IPR036388">
    <property type="entry name" value="WH-like_DNA-bd_sf"/>
</dbReference>
<dbReference type="InterPro" id="IPR058163">
    <property type="entry name" value="LysR-type_TF_proteobact-type"/>
</dbReference>
<keyword evidence="7" id="KW-1185">Reference proteome</keyword>
<evidence type="ECO:0000256" key="3">
    <source>
        <dbReference type="ARBA" id="ARBA00023125"/>
    </source>
</evidence>
<comment type="caution">
    <text evidence="6">The sequence shown here is derived from an EMBL/GenBank/DDBJ whole genome shotgun (WGS) entry which is preliminary data.</text>
</comment>
<dbReference type="SUPFAM" id="SSF46785">
    <property type="entry name" value="Winged helix' DNA-binding domain"/>
    <property type="match status" value="1"/>
</dbReference>
<keyword evidence="4" id="KW-0804">Transcription</keyword>
<dbReference type="Pfam" id="PF03466">
    <property type="entry name" value="LysR_substrate"/>
    <property type="match status" value="1"/>
</dbReference>
<dbReference type="OrthoDB" id="9810065at2"/>
<proteinExistence type="inferred from homology"/>
<dbReference type="GO" id="GO:0003700">
    <property type="term" value="F:DNA-binding transcription factor activity"/>
    <property type="evidence" value="ECO:0007669"/>
    <property type="project" value="InterPro"/>
</dbReference>
<evidence type="ECO:0000313" key="7">
    <source>
        <dbReference type="Proteomes" id="UP000267049"/>
    </source>
</evidence>
<evidence type="ECO:0000256" key="2">
    <source>
        <dbReference type="ARBA" id="ARBA00023015"/>
    </source>
</evidence>
<keyword evidence="3" id="KW-0238">DNA-binding</keyword>
<dbReference type="CDD" id="cd08422">
    <property type="entry name" value="PBP2_CrgA_like"/>
    <property type="match status" value="1"/>
</dbReference>